<dbReference type="PROSITE" id="PS51635">
    <property type="entry name" value="PNPLA"/>
    <property type="match status" value="1"/>
</dbReference>
<dbReference type="Gene3D" id="3.40.1090.10">
    <property type="entry name" value="Cytosolic phospholipase A2 catalytic domain"/>
    <property type="match status" value="2"/>
</dbReference>
<feature type="short sequence motif" description="DGA/G" evidence="4">
    <location>
        <begin position="162"/>
        <end position="164"/>
    </location>
</feature>
<name>A0ABR6P131_9DEIN</name>
<dbReference type="PANTHER" id="PTHR14226:SF76">
    <property type="entry name" value="NTE FAMILY PROTEIN RSSA"/>
    <property type="match status" value="1"/>
</dbReference>
<keyword evidence="3 4" id="KW-0443">Lipid metabolism</keyword>
<dbReference type="Pfam" id="PF01734">
    <property type="entry name" value="Patatin"/>
    <property type="match status" value="1"/>
</dbReference>
<protein>
    <submittedName>
        <fullName evidence="6">NTE family protein</fullName>
    </submittedName>
</protein>
<dbReference type="InterPro" id="IPR002641">
    <property type="entry name" value="PNPLA_dom"/>
</dbReference>
<evidence type="ECO:0000256" key="1">
    <source>
        <dbReference type="ARBA" id="ARBA00022801"/>
    </source>
</evidence>
<dbReference type="RefSeq" id="WP_147147643.1">
    <property type="nucleotide sequence ID" value="NZ_JACHEZ010000003.1"/>
</dbReference>
<reference evidence="6 7" key="1">
    <citation type="submission" date="2020-08" db="EMBL/GenBank/DDBJ databases">
        <title>Genomic Encyclopedia of Type Strains, Phase IV (KMG-IV): sequencing the most valuable type-strain genomes for metagenomic binning, comparative biology and taxonomic classification.</title>
        <authorList>
            <person name="Goeker M."/>
        </authorList>
    </citation>
    <scope>NUCLEOTIDE SEQUENCE [LARGE SCALE GENOMIC DNA]</scope>
    <source>
        <strain evidence="6 7">DSM 15757</strain>
    </source>
</reference>
<evidence type="ECO:0000256" key="4">
    <source>
        <dbReference type="PROSITE-ProRule" id="PRU01161"/>
    </source>
</evidence>
<dbReference type="InterPro" id="IPR050301">
    <property type="entry name" value="NTE"/>
</dbReference>
<evidence type="ECO:0000313" key="6">
    <source>
        <dbReference type="EMBL" id="MBB6029515.1"/>
    </source>
</evidence>
<comment type="caution">
    <text evidence="4">Lacks conserved residue(s) required for the propagation of feature annotation.</text>
</comment>
<dbReference type="InterPro" id="IPR016035">
    <property type="entry name" value="Acyl_Trfase/lysoPLipase"/>
</dbReference>
<evidence type="ECO:0000313" key="7">
    <source>
        <dbReference type="Proteomes" id="UP000587579"/>
    </source>
</evidence>
<keyword evidence="7" id="KW-1185">Reference proteome</keyword>
<dbReference type="Proteomes" id="UP000587579">
    <property type="component" value="Unassembled WGS sequence"/>
</dbReference>
<feature type="domain" description="PNPLA" evidence="5">
    <location>
        <begin position="19"/>
        <end position="175"/>
    </location>
</feature>
<sequence>MRAVNRPEFQEGRTLQRGIALAGGAARGFAHIGALKAVEESGLPVAAVAGTSMGAIIGSLWASGMPADEILGLARKTSWLRLINFRPGGGLLSAGKLRDFLGRYLPRDFEGLERPFAAVATDAVRGRSVYLHRGDLPSAVLASAAYPGLFSAVERDGLQLIDGGVLDNLPVDAARFLGSEWILAVDVTYDPDHEQDPPTGLLELGRRAVDLMQARLTQARLAMNPPDAYVRPDLRGIGLEHFGKLEEIWPRGYEAAKRVLDEVIHERS</sequence>
<evidence type="ECO:0000256" key="3">
    <source>
        <dbReference type="ARBA" id="ARBA00023098"/>
    </source>
</evidence>
<dbReference type="PANTHER" id="PTHR14226">
    <property type="entry name" value="NEUROPATHY TARGET ESTERASE/SWISS CHEESE D.MELANOGASTER"/>
    <property type="match status" value="1"/>
</dbReference>
<feature type="short sequence motif" description="GXSXG" evidence="4">
    <location>
        <begin position="50"/>
        <end position="54"/>
    </location>
</feature>
<feature type="active site" description="Proton acceptor" evidence="4">
    <location>
        <position position="162"/>
    </location>
</feature>
<organism evidence="6 7">
    <name type="scientific">Oceanithermus desulfurans</name>
    <dbReference type="NCBI Taxonomy" id="227924"/>
    <lineage>
        <taxon>Bacteria</taxon>
        <taxon>Thermotogati</taxon>
        <taxon>Deinococcota</taxon>
        <taxon>Deinococci</taxon>
        <taxon>Thermales</taxon>
        <taxon>Thermaceae</taxon>
        <taxon>Oceanithermus</taxon>
    </lineage>
</organism>
<keyword evidence="2 4" id="KW-0442">Lipid degradation</keyword>
<dbReference type="EMBL" id="JACHEZ010000003">
    <property type="protein sequence ID" value="MBB6029515.1"/>
    <property type="molecule type" value="Genomic_DNA"/>
</dbReference>
<keyword evidence="1 4" id="KW-0378">Hydrolase</keyword>
<dbReference type="CDD" id="cd07205">
    <property type="entry name" value="Pat_PNPLA6_PNPLA7_NTE1_like"/>
    <property type="match status" value="1"/>
</dbReference>
<dbReference type="SUPFAM" id="SSF52151">
    <property type="entry name" value="FabD/lysophospholipase-like"/>
    <property type="match status" value="1"/>
</dbReference>
<feature type="active site" description="Nucleophile" evidence="4">
    <location>
        <position position="52"/>
    </location>
</feature>
<evidence type="ECO:0000256" key="2">
    <source>
        <dbReference type="ARBA" id="ARBA00022963"/>
    </source>
</evidence>
<comment type="caution">
    <text evidence="6">The sequence shown here is derived from an EMBL/GenBank/DDBJ whole genome shotgun (WGS) entry which is preliminary data.</text>
</comment>
<gene>
    <name evidence="6" type="ORF">HNQ05_000882</name>
</gene>
<accession>A0ABR6P131</accession>
<evidence type="ECO:0000259" key="5">
    <source>
        <dbReference type="PROSITE" id="PS51635"/>
    </source>
</evidence>
<proteinExistence type="predicted"/>